<sequence>MAPTPPSVDGAAAGSATPAAGSTPGNSDDRTRRNVACINCRNSKVRCRTSTVAGQPCQRCAKLGISCVVDKSHKRVTKRSKLELLEQELRSIKQVVNPAAGGQTTWTPPSPRATYSALPEQTSMAGAAAEAAPPSTGLPNGTAPGLRPLPQVSTPHSEPPATASSLGPSRHGSERRIKTGPTESRMLGSHVVSGDDVDWYFSKFLQCYHPFIPILRKKDPDECFEASPTLFWVVLYVACRRYPRDRAIFSALIDHVNKDIWQMISVPAMNLESIHALLFLCTWPLPNIRFVTDPSSMLASIATTSAKLLGCHTGRGSHPHFSVGMRQHFLSSDEEAASTWLACCLLSQRTTSSIGIFPPAIQSNDTQCRRVLESHVWTDLLAMYETQLFLNRFHSAMAAQIGANGGVPNTMVAMWETEFESLKPLLVRYDTDISRFCLLAAQLELQSHFFIPLPSQQQHNAAAAPPPSPSVKANTVRVFNTSRALIALSLDLESRTHFLTHAPQWALRSNVDAAAIIVATLTSAAAPQMDPAEADALAQRACGALLHCSVRDTDLPHRACIIMETFWSVRDLVPQIGPAPGSWPERLSAGVTYWCLERFKFGLRAAQSSTDRVNKALDMMQPRFNPNTTASAAGPSVAPHASAVAVSGTANGPVQAPTTNQGSADPFQEVDWSMFMDDFGWMGDDGVLLGLP</sequence>
<dbReference type="GeneID" id="72069414"/>
<dbReference type="GO" id="GO:0000981">
    <property type="term" value="F:DNA-binding transcription factor activity, RNA polymerase II-specific"/>
    <property type="evidence" value="ECO:0007669"/>
    <property type="project" value="InterPro"/>
</dbReference>
<dbReference type="RefSeq" id="XP_047844959.1">
    <property type="nucleotide sequence ID" value="XM_047988960.1"/>
</dbReference>
<evidence type="ECO:0000259" key="7">
    <source>
        <dbReference type="PROSITE" id="PS50048"/>
    </source>
</evidence>
<dbReference type="AlphaFoldDB" id="A0A9Q8QKA5"/>
<dbReference type="PANTHER" id="PTHR31845:SF21">
    <property type="entry name" value="REGULATORY PROTEIN LEU3"/>
    <property type="match status" value="1"/>
</dbReference>
<keyword evidence="2" id="KW-0805">Transcription regulation</keyword>
<dbReference type="PROSITE" id="PS00463">
    <property type="entry name" value="ZN2_CY6_FUNGAL_1"/>
    <property type="match status" value="1"/>
</dbReference>
<dbReference type="SMART" id="SM00066">
    <property type="entry name" value="GAL4"/>
    <property type="match status" value="1"/>
</dbReference>
<dbReference type="OrthoDB" id="2341546at2759"/>
<feature type="region of interest" description="Disordered" evidence="6">
    <location>
        <begin position="1"/>
        <end position="31"/>
    </location>
</feature>
<dbReference type="GO" id="GO:0000976">
    <property type="term" value="F:transcription cis-regulatory region binding"/>
    <property type="evidence" value="ECO:0007669"/>
    <property type="project" value="TreeGrafter"/>
</dbReference>
<protein>
    <recommendedName>
        <fullName evidence="7">Zn(2)-C6 fungal-type domain-containing protein</fullName>
    </recommendedName>
</protein>
<keyword evidence="9" id="KW-1185">Reference proteome</keyword>
<feature type="compositionally biased region" description="Polar residues" evidence="6">
    <location>
        <begin position="151"/>
        <end position="167"/>
    </location>
</feature>
<evidence type="ECO:0000256" key="4">
    <source>
        <dbReference type="ARBA" id="ARBA00023163"/>
    </source>
</evidence>
<keyword evidence="3" id="KW-0238">DNA-binding</keyword>
<keyword evidence="4" id="KW-0804">Transcription</keyword>
<organism evidence="8 9">
    <name type="scientific">Purpureocillium takamizusanense</name>
    <dbReference type="NCBI Taxonomy" id="2060973"/>
    <lineage>
        <taxon>Eukaryota</taxon>
        <taxon>Fungi</taxon>
        <taxon>Dikarya</taxon>
        <taxon>Ascomycota</taxon>
        <taxon>Pezizomycotina</taxon>
        <taxon>Sordariomycetes</taxon>
        <taxon>Hypocreomycetidae</taxon>
        <taxon>Hypocreales</taxon>
        <taxon>Ophiocordycipitaceae</taxon>
        <taxon>Purpureocillium</taxon>
    </lineage>
</organism>
<evidence type="ECO:0000256" key="3">
    <source>
        <dbReference type="ARBA" id="ARBA00023125"/>
    </source>
</evidence>
<dbReference type="InterPro" id="IPR051089">
    <property type="entry name" value="prtT"/>
</dbReference>
<dbReference type="GO" id="GO:0008270">
    <property type="term" value="F:zinc ion binding"/>
    <property type="evidence" value="ECO:0007669"/>
    <property type="project" value="InterPro"/>
</dbReference>
<feature type="compositionally biased region" description="Low complexity" evidence="6">
    <location>
        <begin position="10"/>
        <end position="25"/>
    </location>
</feature>
<evidence type="ECO:0000256" key="2">
    <source>
        <dbReference type="ARBA" id="ARBA00023015"/>
    </source>
</evidence>
<keyword evidence="5" id="KW-0539">Nucleus</keyword>
<dbReference type="KEGG" id="ptkz:JDV02_007466"/>
<dbReference type="PANTHER" id="PTHR31845">
    <property type="entry name" value="FINGER DOMAIN PROTEIN, PUTATIVE-RELATED"/>
    <property type="match status" value="1"/>
</dbReference>
<proteinExistence type="predicted"/>
<reference evidence="8" key="1">
    <citation type="submission" date="2021-11" db="EMBL/GenBank/DDBJ databases">
        <title>Purpureocillium_takamizusanense_genome.</title>
        <authorList>
            <person name="Nguyen N.-H."/>
        </authorList>
    </citation>
    <scope>NUCLEOTIDE SEQUENCE</scope>
    <source>
        <strain evidence="8">PT3</strain>
    </source>
</reference>
<dbReference type="PROSITE" id="PS50048">
    <property type="entry name" value="ZN2_CY6_FUNGAL_2"/>
    <property type="match status" value="1"/>
</dbReference>
<comment type="subcellular location">
    <subcellularLocation>
        <location evidence="1">Nucleus</location>
    </subcellularLocation>
</comment>
<accession>A0A9Q8QKA5</accession>
<dbReference type="CDD" id="cd00067">
    <property type="entry name" value="GAL4"/>
    <property type="match status" value="1"/>
</dbReference>
<dbReference type="Gene3D" id="4.10.240.10">
    <property type="entry name" value="Zn(2)-C6 fungal-type DNA-binding domain"/>
    <property type="match status" value="1"/>
</dbReference>
<dbReference type="InterPro" id="IPR036864">
    <property type="entry name" value="Zn2-C6_fun-type_DNA-bd_sf"/>
</dbReference>
<dbReference type="Proteomes" id="UP000829364">
    <property type="component" value="Chromosome 7"/>
</dbReference>
<dbReference type="InterPro" id="IPR001138">
    <property type="entry name" value="Zn2Cys6_DnaBD"/>
</dbReference>
<evidence type="ECO:0000256" key="5">
    <source>
        <dbReference type="ARBA" id="ARBA00023242"/>
    </source>
</evidence>
<evidence type="ECO:0000256" key="1">
    <source>
        <dbReference type="ARBA" id="ARBA00004123"/>
    </source>
</evidence>
<dbReference type="Pfam" id="PF00172">
    <property type="entry name" value="Zn_clus"/>
    <property type="match status" value="1"/>
</dbReference>
<feature type="region of interest" description="Disordered" evidence="6">
    <location>
        <begin position="122"/>
        <end position="184"/>
    </location>
</feature>
<evidence type="ECO:0000313" key="9">
    <source>
        <dbReference type="Proteomes" id="UP000829364"/>
    </source>
</evidence>
<name>A0A9Q8QKA5_9HYPO</name>
<feature type="domain" description="Zn(2)-C6 fungal-type" evidence="7">
    <location>
        <begin position="36"/>
        <end position="69"/>
    </location>
</feature>
<evidence type="ECO:0000313" key="8">
    <source>
        <dbReference type="EMBL" id="UNI21478.1"/>
    </source>
</evidence>
<dbReference type="SUPFAM" id="SSF57701">
    <property type="entry name" value="Zn2/Cys6 DNA-binding domain"/>
    <property type="match status" value="1"/>
</dbReference>
<gene>
    <name evidence="8" type="ORF">JDV02_007466</name>
</gene>
<dbReference type="GO" id="GO:0005634">
    <property type="term" value="C:nucleus"/>
    <property type="evidence" value="ECO:0007669"/>
    <property type="project" value="UniProtKB-SubCell"/>
</dbReference>
<evidence type="ECO:0000256" key="6">
    <source>
        <dbReference type="SAM" id="MobiDB-lite"/>
    </source>
</evidence>
<dbReference type="EMBL" id="CP086360">
    <property type="protein sequence ID" value="UNI21478.1"/>
    <property type="molecule type" value="Genomic_DNA"/>
</dbReference>
<dbReference type="CDD" id="cd12148">
    <property type="entry name" value="fungal_TF_MHR"/>
    <property type="match status" value="1"/>
</dbReference>